<sequence length="100" mass="10260">TRGGRVVLVGLLPPGDQPVPVARAIARELELVGSFRFADEIDEVIAALADGSLDVSAIVTHEFAAEEALRAFEVALDASASGKVLLRFGAGSGDGDGDAR</sequence>
<dbReference type="GO" id="GO:0046872">
    <property type="term" value="F:metal ion binding"/>
    <property type="evidence" value="ECO:0007669"/>
    <property type="project" value="UniProtKB-KW"/>
</dbReference>
<evidence type="ECO:0000256" key="1">
    <source>
        <dbReference type="ARBA" id="ARBA00001947"/>
    </source>
</evidence>
<dbReference type="EMBL" id="AWVQ01000180">
    <property type="protein sequence ID" value="ERK72165.1"/>
    <property type="molecule type" value="Genomic_DNA"/>
</dbReference>
<dbReference type="Gene3D" id="3.40.50.720">
    <property type="entry name" value="NAD(P)-binding Rossmann-like Domain"/>
    <property type="match status" value="1"/>
</dbReference>
<evidence type="ECO:0000256" key="5">
    <source>
        <dbReference type="ARBA" id="ARBA00023002"/>
    </source>
</evidence>
<dbReference type="Gene3D" id="3.90.180.10">
    <property type="entry name" value="Medium-chain alcohol dehydrogenases, catalytic domain"/>
    <property type="match status" value="1"/>
</dbReference>
<comment type="cofactor">
    <cofactor evidence="1">
        <name>Zn(2+)</name>
        <dbReference type="ChEBI" id="CHEBI:29105"/>
    </cofactor>
</comment>
<name>U2RA80_LEIAQ</name>
<gene>
    <name evidence="6" type="ORF">N136_01475</name>
</gene>
<organism evidence="6 7">
    <name type="scientific">Leifsonia aquatica ATCC 14665</name>
    <dbReference type="NCBI Taxonomy" id="1358026"/>
    <lineage>
        <taxon>Bacteria</taxon>
        <taxon>Bacillati</taxon>
        <taxon>Actinomycetota</taxon>
        <taxon>Actinomycetes</taxon>
        <taxon>Micrococcales</taxon>
        <taxon>Microbacteriaceae</taxon>
        <taxon>Leifsonia</taxon>
    </lineage>
</organism>
<comment type="caution">
    <text evidence="6">The sequence shown here is derived from an EMBL/GenBank/DDBJ whole genome shotgun (WGS) entry which is preliminary data.</text>
</comment>
<evidence type="ECO:0000313" key="7">
    <source>
        <dbReference type="Proteomes" id="UP000016605"/>
    </source>
</evidence>
<dbReference type="HOGENOM" id="CLU_2297549_0_0_11"/>
<dbReference type="SUPFAM" id="SSF51735">
    <property type="entry name" value="NAD(P)-binding Rossmann-fold domains"/>
    <property type="match status" value="1"/>
</dbReference>
<keyword evidence="4" id="KW-0862">Zinc</keyword>
<reference evidence="6 7" key="1">
    <citation type="submission" date="2013-08" db="EMBL/GenBank/DDBJ databases">
        <authorList>
            <person name="Weinstock G."/>
            <person name="Sodergren E."/>
            <person name="Wylie T."/>
            <person name="Fulton L."/>
            <person name="Fulton R."/>
            <person name="Fronick C."/>
            <person name="O'Laughlin M."/>
            <person name="Godfrey J."/>
            <person name="Miner T."/>
            <person name="Herter B."/>
            <person name="Appelbaum E."/>
            <person name="Cordes M."/>
            <person name="Lek S."/>
            <person name="Wollam A."/>
            <person name="Pepin K.H."/>
            <person name="Palsikar V.B."/>
            <person name="Mitreva M."/>
            <person name="Wilson R.K."/>
        </authorList>
    </citation>
    <scope>NUCLEOTIDE SEQUENCE [LARGE SCALE GENOMIC DNA]</scope>
    <source>
        <strain evidence="6 7">ATCC 14665</strain>
    </source>
</reference>
<evidence type="ECO:0000256" key="2">
    <source>
        <dbReference type="ARBA" id="ARBA00008072"/>
    </source>
</evidence>
<evidence type="ECO:0000256" key="3">
    <source>
        <dbReference type="ARBA" id="ARBA00022723"/>
    </source>
</evidence>
<evidence type="ECO:0000313" key="6">
    <source>
        <dbReference type="EMBL" id="ERK72165.1"/>
    </source>
</evidence>
<accession>U2RA80</accession>
<evidence type="ECO:0008006" key="8">
    <source>
        <dbReference type="Google" id="ProtNLM"/>
    </source>
</evidence>
<feature type="non-terminal residue" evidence="6">
    <location>
        <position position="1"/>
    </location>
</feature>
<dbReference type="PATRIC" id="fig|1358026.3.peg.1253"/>
<comment type="similarity">
    <text evidence="2">Belongs to the zinc-containing alcohol dehydrogenase family.</text>
</comment>
<dbReference type="PANTHER" id="PTHR43161">
    <property type="entry name" value="SORBITOL DEHYDROGENASE"/>
    <property type="match status" value="1"/>
</dbReference>
<dbReference type="PANTHER" id="PTHR43161:SF9">
    <property type="entry name" value="SORBITOL DEHYDROGENASE"/>
    <property type="match status" value="1"/>
</dbReference>
<keyword evidence="3" id="KW-0479">Metal-binding</keyword>
<proteinExistence type="inferred from homology"/>
<dbReference type="AlphaFoldDB" id="U2RA80"/>
<dbReference type="GO" id="GO:0016491">
    <property type="term" value="F:oxidoreductase activity"/>
    <property type="evidence" value="ECO:0007669"/>
    <property type="project" value="UniProtKB-KW"/>
</dbReference>
<keyword evidence="5" id="KW-0560">Oxidoreductase</keyword>
<protein>
    <recommendedName>
        <fullName evidence="8">Alcohol dehydrogenase-like C-terminal domain-containing protein</fullName>
    </recommendedName>
</protein>
<dbReference type="Proteomes" id="UP000016605">
    <property type="component" value="Unassembled WGS sequence"/>
</dbReference>
<dbReference type="InterPro" id="IPR036291">
    <property type="entry name" value="NAD(P)-bd_dom_sf"/>
</dbReference>
<evidence type="ECO:0000256" key="4">
    <source>
        <dbReference type="ARBA" id="ARBA00022833"/>
    </source>
</evidence>